<dbReference type="InterPro" id="IPR000340">
    <property type="entry name" value="Dual-sp_phosphatase_cat-dom"/>
</dbReference>
<proteinExistence type="predicted"/>
<dbReference type="InterPro" id="IPR000387">
    <property type="entry name" value="Tyr_Pase_dom"/>
</dbReference>
<dbReference type="SUPFAM" id="SSF52799">
    <property type="entry name" value="(Phosphotyrosine protein) phosphatases II"/>
    <property type="match status" value="1"/>
</dbReference>
<sequence length="189" mass="20371">MIPDRAGELDLDWVTPDLAVGGRLPLAAAGRLAREHGIHHVVDLRVEECDDEAVLRAHGIELLRLPTQDLMGVALPMLDDGVSWVGAKLDRGAKVLVHCQHGVGRSALLALCVLVARGDPPLAALARAKAARRRVSPSPGQLETYRAWLATWRARTGQDLAIPSFDELAWIAYSHLREPAGGQARGAAR</sequence>
<dbReference type="RefSeq" id="WP_176066699.1">
    <property type="nucleotide sequence ID" value="NZ_BJTG01000007.1"/>
</dbReference>
<accession>A0A7I9VQ83</accession>
<evidence type="ECO:0000256" key="1">
    <source>
        <dbReference type="ARBA" id="ARBA00022801"/>
    </source>
</evidence>
<gene>
    <name evidence="4" type="ORF">AMYX_30310</name>
</gene>
<evidence type="ECO:0000259" key="3">
    <source>
        <dbReference type="PROSITE" id="PS50056"/>
    </source>
</evidence>
<name>A0A7I9VQ83_9BACT</name>
<dbReference type="Gene3D" id="3.90.190.10">
    <property type="entry name" value="Protein tyrosine phosphatase superfamily"/>
    <property type="match status" value="1"/>
</dbReference>
<evidence type="ECO:0000313" key="4">
    <source>
        <dbReference type="EMBL" id="GEJ58290.1"/>
    </source>
</evidence>
<dbReference type="PROSITE" id="PS00383">
    <property type="entry name" value="TYR_PHOSPHATASE_1"/>
    <property type="match status" value="1"/>
</dbReference>
<dbReference type="EMBL" id="BJTG01000007">
    <property type="protein sequence ID" value="GEJ58290.1"/>
    <property type="molecule type" value="Genomic_DNA"/>
</dbReference>
<keyword evidence="1" id="KW-0378">Hydrolase</keyword>
<protein>
    <recommendedName>
        <fullName evidence="3">Tyrosine specific protein phosphatases domain-containing protein</fullName>
    </recommendedName>
</protein>
<dbReference type="AlphaFoldDB" id="A0A7I9VQ83"/>
<keyword evidence="2" id="KW-0904">Protein phosphatase</keyword>
<dbReference type="InterPro" id="IPR029021">
    <property type="entry name" value="Prot-tyrosine_phosphatase-like"/>
</dbReference>
<keyword evidence="5" id="KW-1185">Reference proteome</keyword>
<dbReference type="SMART" id="SM00195">
    <property type="entry name" value="DSPc"/>
    <property type="match status" value="1"/>
</dbReference>
<evidence type="ECO:0000313" key="5">
    <source>
        <dbReference type="Proteomes" id="UP000503640"/>
    </source>
</evidence>
<comment type="caution">
    <text evidence="4">The sequence shown here is derived from an EMBL/GenBank/DDBJ whole genome shotgun (WGS) entry which is preliminary data.</text>
</comment>
<dbReference type="Pfam" id="PF00782">
    <property type="entry name" value="DSPc"/>
    <property type="match status" value="1"/>
</dbReference>
<feature type="domain" description="Tyrosine specific protein phosphatases" evidence="3">
    <location>
        <begin position="68"/>
        <end position="143"/>
    </location>
</feature>
<dbReference type="PROSITE" id="PS50056">
    <property type="entry name" value="TYR_PHOSPHATASE_2"/>
    <property type="match status" value="1"/>
</dbReference>
<dbReference type="GO" id="GO:0004721">
    <property type="term" value="F:phosphoprotein phosphatase activity"/>
    <property type="evidence" value="ECO:0007669"/>
    <property type="project" value="UniProtKB-KW"/>
</dbReference>
<evidence type="ECO:0000256" key="2">
    <source>
        <dbReference type="ARBA" id="ARBA00022912"/>
    </source>
</evidence>
<organism evidence="4 5">
    <name type="scientific">Anaeromyxobacter diazotrophicus</name>
    <dbReference type="NCBI Taxonomy" id="2590199"/>
    <lineage>
        <taxon>Bacteria</taxon>
        <taxon>Pseudomonadati</taxon>
        <taxon>Myxococcota</taxon>
        <taxon>Myxococcia</taxon>
        <taxon>Myxococcales</taxon>
        <taxon>Cystobacterineae</taxon>
        <taxon>Anaeromyxobacteraceae</taxon>
        <taxon>Anaeromyxobacter</taxon>
    </lineage>
</organism>
<dbReference type="InterPro" id="IPR016130">
    <property type="entry name" value="Tyr_Pase_AS"/>
</dbReference>
<reference evidence="5" key="1">
    <citation type="journal article" date="2020" name="Appl. Environ. Microbiol.">
        <title>Diazotrophic Anaeromyxobacter Isolates from Soils.</title>
        <authorList>
            <person name="Masuda Y."/>
            <person name="Yamanaka H."/>
            <person name="Xu Z.X."/>
            <person name="Shiratori Y."/>
            <person name="Aono T."/>
            <person name="Amachi S."/>
            <person name="Senoo K."/>
            <person name="Itoh H."/>
        </authorList>
    </citation>
    <scope>NUCLEOTIDE SEQUENCE [LARGE SCALE GENOMIC DNA]</scope>
    <source>
        <strain evidence="5">R267</strain>
    </source>
</reference>
<dbReference type="InterPro" id="IPR020422">
    <property type="entry name" value="TYR_PHOSPHATASE_DUAL_dom"/>
</dbReference>
<dbReference type="Proteomes" id="UP000503640">
    <property type="component" value="Unassembled WGS sequence"/>
</dbReference>